<gene>
    <name evidence="1" type="ORF">GCM10011400_22890</name>
</gene>
<reference evidence="2" key="1">
    <citation type="journal article" date="2019" name="Int. J. Syst. Evol. Microbiol.">
        <title>The Global Catalogue of Microorganisms (GCM) 10K type strain sequencing project: providing services to taxonomists for standard genome sequencing and annotation.</title>
        <authorList>
            <consortium name="The Broad Institute Genomics Platform"/>
            <consortium name="The Broad Institute Genome Sequencing Center for Infectious Disease"/>
            <person name="Wu L."/>
            <person name="Ma J."/>
        </authorList>
    </citation>
    <scope>NUCLEOTIDE SEQUENCE [LARGE SCALE GENOMIC DNA]</scope>
    <source>
        <strain evidence="2">CGMCC 1.15103</strain>
    </source>
</reference>
<accession>A0ABQ1M6N0</accession>
<evidence type="ECO:0000313" key="2">
    <source>
        <dbReference type="Proteomes" id="UP000602004"/>
    </source>
</evidence>
<organism evidence="1 2">
    <name type="scientific">Paraburkholderia caffeinilytica</name>
    <dbReference type="NCBI Taxonomy" id="1761016"/>
    <lineage>
        <taxon>Bacteria</taxon>
        <taxon>Pseudomonadati</taxon>
        <taxon>Pseudomonadota</taxon>
        <taxon>Betaproteobacteria</taxon>
        <taxon>Burkholderiales</taxon>
        <taxon>Burkholderiaceae</taxon>
        <taxon>Paraburkholderia</taxon>
    </lineage>
</organism>
<comment type="caution">
    <text evidence="1">The sequence shown here is derived from an EMBL/GenBank/DDBJ whole genome shotgun (WGS) entry which is preliminary data.</text>
</comment>
<dbReference type="Proteomes" id="UP000602004">
    <property type="component" value="Unassembled WGS sequence"/>
</dbReference>
<evidence type="ECO:0000313" key="1">
    <source>
        <dbReference type="EMBL" id="GGC35671.1"/>
    </source>
</evidence>
<dbReference type="RefSeq" id="WP_115781490.1">
    <property type="nucleotide sequence ID" value="NZ_BMHL01000003.1"/>
</dbReference>
<dbReference type="EMBL" id="BMHL01000003">
    <property type="protein sequence ID" value="GGC35671.1"/>
    <property type="molecule type" value="Genomic_DNA"/>
</dbReference>
<name>A0ABQ1M6N0_9BURK</name>
<sequence length="402" mass="44686">MQAVSLIIPGEFWDSQIYSGKLYLFGADHSMHVYNWARAVESVVSRYPLLQTAIRIAFLDGQILYSDAGKMLAGDPELRSVMQKQLANLASTSDLQVSFDEAVGKFLKIKDNPFPYPHADSEVYYHRMYVGLKQGLFHAPTSSLESGQGNDVEKRWDSAVFSVKASHNYTTLACAAGDEGLREFAVFDSADNTASSDPTIVSKRICTDCDWSYQSIFGSAPGSSGFLASYKRKKIADKRYMRVADRVVSSDEIFQGEGVSWGCKDKIFNFKDGSLAVKKYDPRLGTSEAVGVIDPKIPEQQFLDKGIHNVSGQGVLTSADDIVSTATAPFGSVVETHDGLQVIRSDNQFDFIPGEPVSWRVFPRSDNYGNQLHIIYDDHIEIRTYVHDYFVDQASKWAGIVR</sequence>
<keyword evidence="2" id="KW-1185">Reference proteome</keyword>
<protein>
    <submittedName>
        <fullName evidence="1">Uncharacterized protein</fullName>
    </submittedName>
</protein>
<proteinExistence type="predicted"/>